<name>A0A820KH10_9BILA</name>
<feature type="non-terminal residue" evidence="1">
    <location>
        <position position="27"/>
    </location>
</feature>
<dbReference type="Proteomes" id="UP000663881">
    <property type="component" value="Unassembled WGS sequence"/>
</dbReference>
<sequence>YTQDMILSFKLWSSRGLSQLKEFLADL</sequence>
<dbReference type="AlphaFoldDB" id="A0A820KH10"/>
<feature type="non-terminal residue" evidence="1">
    <location>
        <position position="1"/>
    </location>
</feature>
<organism evidence="1 2">
    <name type="scientific">Adineta steineri</name>
    <dbReference type="NCBI Taxonomy" id="433720"/>
    <lineage>
        <taxon>Eukaryota</taxon>
        <taxon>Metazoa</taxon>
        <taxon>Spiralia</taxon>
        <taxon>Gnathifera</taxon>
        <taxon>Rotifera</taxon>
        <taxon>Eurotatoria</taxon>
        <taxon>Bdelloidea</taxon>
        <taxon>Adinetida</taxon>
        <taxon>Adinetidae</taxon>
        <taxon>Adineta</taxon>
    </lineage>
</organism>
<comment type="caution">
    <text evidence="1">The sequence shown here is derived from an EMBL/GenBank/DDBJ whole genome shotgun (WGS) entry which is preliminary data.</text>
</comment>
<accession>A0A820KH10</accession>
<reference evidence="1" key="1">
    <citation type="submission" date="2021-02" db="EMBL/GenBank/DDBJ databases">
        <authorList>
            <person name="Nowell W R."/>
        </authorList>
    </citation>
    <scope>NUCLEOTIDE SEQUENCE</scope>
</reference>
<evidence type="ECO:0000313" key="2">
    <source>
        <dbReference type="Proteomes" id="UP000663881"/>
    </source>
</evidence>
<evidence type="ECO:0000313" key="1">
    <source>
        <dbReference type="EMBL" id="CAF4342612.1"/>
    </source>
</evidence>
<protein>
    <submittedName>
        <fullName evidence="1">Uncharacterized protein</fullName>
    </submittedName>
</protein>
<proteinExistence type="predicted"/>
<dbReference type="EMBL" id="CAJOAY010020772">
    <property type="protein sequence ID" value="CAF4342612.1"/>
    <property type="molecule type" value="Genomic_DNA"/>
</dbReference>
<gene>
    <name evidence="1" type="ORF">OKA104_LOCUS48367</name>
</gene>